<dbReference type="InterPro" id="IPR019787">
    <property type="entry name" value="Znf_PHD-finger"/>
</dbReference>
<feature type="region of interest" description="Disordered" evidence="6">
    <location>
        <begin position="1848"/>
        <end position="1919"/>
    </location>
</feature>
<feature type="compositionally biased region" description="Basic residues" evidence="6">
    <location>
        <begin position="921"/>
        <end position="932"/>
    </location>
</feature>
<feature type="domain" description="Plus3" evidence="10">
    <location>
        <begin position="945"/>
        <end position="1078"/>
    </location>
</feature>
<feature type="domain" description="DM2" evidence="11">
    <location>
        <begin position="803"/>
        <end position="886"/>
    </location>
</feature>
<dbReference type="InterPro" id="IPR004343">
    <property type="entry name" value="Plus-3_dom"/>
</dbReference>
<feature type="region of interest" description="Disordered" evidence="6">
    <location>
        <begin position="744"/>
        <end position="800"/>
    </location>
</feature>
<dbReference type="Gene3D" id="3.90.70.200">
    <property type="entry name" value="Plus-3 domain"/>
    <property type="match status" value="1"/>
</dbReference>
<feature type="compositionally biased region" description="Basic residues" evidence="6">
    <location>
        <begin position="771"/>
        <end position="782"/>
    </location>
</feature>
<evidence type="ECO:0000256" key="4">
    <source>
        <dbReference type="ARBA" id="ARBA00023125"/>
    </source>
</evidence>
<dbReference type="SUPFAM" id="SSF159042">
    <property type="entry name" value="Plus3-like"/>
    <property type="match status" value="1"/>
</dbReference>
<sequence>MDAEEDENSKPLDPQSQPVIGPPDPNCDSELRPLSVSHESGTVAEDGNCDQSPPFLEKLGVVAGEGSDGLRVGVIGGQSSQSPVAETGGDGIARDGEIKEGNLRAEMSEQAVNEEIETETAAVAELGDSGKANVVEGMKEACEGEGIETRVEALVTDGNVDRQDEGVGVGDGFQMRAVEAEVAGATLKIEDQHPEKEEEARNTTVAEVSVATDETVGIEDEESKMENETRVSVVAEVSGAVGETGGIEEEDPKGEGKTGETTMEGVPGGTEETVEIVEERPKTEEERQGAMVAEVSDAIGEMGRMEEEDPKKEEEAQAIAAEVSHATEEAGGIEEDHKEEKEMRVGVLAEVSCSTEETVGRINEDPEEEKEMQFATGAEVSGAAEDMKHEDIEMGEGSGVKLKADVMDETERTVIADGTETVEKICLTEKRNRVDVDCCREGNMKKEFKEENVQSKEMAGKIVVEEQTEVDTNQHNVELLDEMEDDAGDAAEQVQFTEIGVEAEEDAKKMEMDKDEEMELDAVGEEMEMQEEAGKANEVEETEMAEGTEGAEDETEEIGQSAGRKRKRGKSTKIPTRVPSRRKSGEDVCFICFDGGSLVLCDRRGCPKAYHPACVNRDDAFFQSKGKWNCGWHLCSSCGKNAYYMCYTCTFSLCKGCIKDAVIFCVRGNKGFCETCMKTVLLIEGNGQGNEEMGHVNFDDKNSWEYLFKDYLIDLKARFSLTSEEIAHAKNPWKGPEINMGMQDSPDEVYNIHNDKGSGSDSSANMEVTAPKRRRGRKRMNSRSREGNLPNSATGSGAEGVTSDERILWASKELLEFVGHMRNGDKSVCSQFDVQALLLEYIKRNKLRDPRRKSQIICDSRLQSLFGKPRVGHFEMLKLLESHFLWKEDSQVDDQQGSVVDTEANQLDADGNYDTPAKSTKDKKRKSRKKGGGRGLQSNLDDYAAINMHNISLIYLKRSLVENLIEDMETFHDKVVGAFVRIRISGSAQKQDLYRLVQVVGTSKAPEPYRVGKKTAIFQLEILNLSKTEVVTIDIISNQDFTEDECKRLRQSIRCGLLNRLTVGDIQEKAMALQAVRVEDALETEITRLSHLRDRASDLGRRKELRECVEKLQLLKSPQERHRRLEEIPEIHADPKMDPSYESEEDGENDDKGQENYVRPRSSSFSRRGQEPISPRKGGFTMNDSLAGVRGQESISPRKGGFTTNDSWTGVRGQEPISPRKGGFTTNESWAGTRNYMSINRDLNRSMSNKGFLSRVEDAVGTDEIVNDHQWNQGREREANLLENWEKQKTSPNSEAYSAHSVLKPESAPQIMPSTSPAPPSGSTQSISRTSETEKIWHYKDPSGKIQGPFSMVQLRKWSITGYFPSDLRIWRTKEKQDDSILLTEALSGNIQKEPPSVDNSLLKTQLVQNLHPSSLFSANSGENLKPQSESTNSMVLVAPTLLNVPNNATDRWASDTNLPSPTPAQAHSGKKGQAYESKWSPTQAKSPTYLSEANRFSAGRNELHHHAVVSSDNVQLSHNGTPLTSSTKSSGHVEIRDHVDGTNISHTISSVPKPEAGMHLGNANVSQMHSQSTVTGESPGLQLNSHMLPTAVSSSSVSATIDMKSLHSLVQPVNGNIPAGSQGWMSGILANSGMNSSSAVPGNGSQAWEASSSQKLDPINSIPMPTQPSAYGNWRDAPASLHNSASSLTPGNHTAASVIPGTSNLVLSDAWKNSALRQSNLQPAAPPLNVPWGMNMTDNQSPTPRQGTDNQNTGWGPVPGNPNVAWGGPVPANSNHGWVAPAHVPGPGNANQGWVAPRQGQGSGSANLGWTAPIQGQAPGNSFPGWAPPGQVPAPVSVNAGWVAPGQVSRSGNANPGWAAPSGNLSGWATEQNQSGDRLSSQRERSSQGSDSSHGSKPWNRQPSFSRGGESSRPSFKGQRVCKFHENGHCKKGAACDYLHN</sequence>
<feature type="compositionally biased region" description="Low complexity" evidence="6">
    <location>
        <begin position="231"/>
        <end position="241"/>
    </location>
</feature>
<dbReference type="InterPro" id="IPR003169">
    <property type="entry name" value="GYF"/>
</dbReference>
<keyword evidence="3 5" id="KW-0862">Zinc</keyword>
<feature type="compositionally biased region" description="Polar residues" evidence="6">
    <location>
        <begin position="1480"/>
        <end position="1489"/>
    </location>
</feature>
<gene>
    <name evidence="12" type="ORF">K2173_002411</name>
</gene>
<proteinExistence type="predicted"/>
<feature type="compositionally biased region" description="Basic and acidic residues" evidence="6">
    <location>
        <begin position="188"/>
        <end position="201"/>
    </location>
</feature>
<evidence type="ECO:0000256" key="1">
    <source>
        <dbReference type="ARBA" id="ARBA00022723"/>
    </source>
</evidence>
<feature type="compositionally biased region" description="Basic and acidic residues" evidence="6">
    <location>
        <begin position="334"/>
        <end position="343"/>
    </location>
</feature>
<feature type="region of interest" description="Disordered" evidence="6">
    <location>
        <begin position="1119"/>
        <end position="1229"/>
    </location>
</feature>
<dbReference type="PROSITE" id="PS51925">
    <property type="entry name" value="SWIB_MDM2"/>
    <property type="match status" value="1"/>
</dbReference>
<feature type="compositionally biased region" description="Polar residues" evidence="6">
    <location>
        <begin position="1448"/>
        <end position="1466"/>
    </location>
</feature>
<dbReference type="CDD" id="cd00072">
    <property type="entry name" value="GYF"/>
    <property type="match status" value="1"/>
</dbReference>
<feature type="region of interest" description="Disordered" evidence="6">
    <location>
        <begin position="903"/>
        <end position="935"/>
    </location>
</feature>
<dbReference type="GO" id="GO:0008270">
    <property type="term" value="F:zinc ion binding"/>
    <property type="evidence" value="ECO:0007669"/>
    <property type="project" value="UniProtKB-KW"/>
</dbReference>
<keyword evidence="13" id="KW-1185">Reference proteome</keyword>
<evidence type="ECO:0000259" key="7">
    <source>
        <dbReference type="PROSITE" id="PS50016"/>
    </source>
</evidence>
<feature type="zinc finger region" description="C3H1-type" evidence="5">
    <location>
        <begin position="1917"/>
        <end position="1942"/>
    </location>
</feature>
<evidence type="ECO:0000256" key="3">
    <source>
        <dbReference type="ARBA" id="ARBA00022833"/>
    </source>
</evidence>
<dbReference type="SUPFAM" id="SSF55277">
    <property type="entry name" value="GYF domain"/>
    <property type="match status" value="1"/>
</dbReference>
<dbReference type="InterPro" id="IPR013083">
    <property type="entry name" value="Znf_RING/FYVE/PHD"/>
</dbReference>
<evidence type="ECO:0000313" key="13">
    <source>
        <dbReference type="Proteomes" id="UP001159364"/>
    </source>
</evidence>
<feature type="compositionally biased region" description="Polar residues" evidence="6">
    <location>
        <begin position="1864"/>
        <end position="1880"/>
    </location>
</feature>
<dbReference type="Pfam" id="PF25980">
    <property type="entry name" value="NERD_plant"/>
    <property type="match status" value="1"/>
</dbReference>
<feature type="region of interest" description="Disordered" evidence="6">
    <location>
        <begin position="187"/>
        <end position="271"/>
    </location>
</feature>
<dbReference type="PROSITE" id="PS01359">
    <property type="entry name" value="ZF_PHD_1"/>
    <property type="match status" value="1"/>
</dbReference>
<dbReference type="FunFam" id="1.10.245.10:FF:000003">
    <property type="entry name" value="Zinc finger CCCH domain-containing protein 19"/>
    <property type="match status" value="1"/>
</dbReference>
<reference evidence="12 13" key="1">
    <citation type="submission" date="2021-09" db="EMBL/GenBank/DDBJ databases">
        <title>Genomic insights and catalytic innovation underlie evolution of tropane alkaloids biosynthesis.</title>
        <authorList>
            <person name="Wang Y.-J."/>
            <person name="Tian T."/>
            <person name="Huang J.-P."/>
            <person name="Huang S.-X."/>
        </authorList>
    </citation>
    <scope>NUCLEOTIDE SEQUENCE [LARGE SCALE GENOMIC DNA]</scope>
    <source>
        <strain evidence="12">KIB-2018</strain>
        <tissue evidence="12">Leaf</tissue>
    </source>
</reference>
<dbReference type="InterPro" id="IPR000571">
    <property type="entry name" value="Znf_CCCH"/>
</dbReference>
<dbReference type="InterPro" id="IPR019835">
    <property type="entry name" value="SWIB_domain"/>
</dbReference>
<dbReference type="PROSITE" id="PS50103">
    <property type="entry name" value="ZF_C3H1"/>
    <property type="match status" value="1"/>
</dbReference>
<dbReference type="FunFam" id="3.90.70.200:FF:000002">
    <property type="entry name" value="Zinc finger CCCH domain-containing protein 19"/>
    <property type="match status" value="1"/>
</dbReference>
<feature type="domain" description="GYF" evidence="9">
    <location>
        <begin position="1334"/>
        <end position="1388"/>
    </location>
</feature>
<feature type="region of interest" description="Disordered" evidence="6">
    <location>
        <begin position="1307"/>
        <end position="1332"/>
    </location>
</feature>
<feature type="domain" description="C3H1-type" evidence="8">
    <location>
        <begin position="1917"/>
        <end position="1942"/>
    </location>
</feature>
<evidence type="ECO:0000259" key="10">
    <source>
        <dbReference type="PROSITE" id="PS51360"/>
    </source>
</evidence>
<dbReference type="InterPro" id="IPR019786">
    <property type="entry name" value="Zinc_finger_PHD-type_CS"/>
</dbReference>
<evidence type="ECO:0000259" key="8">
    <source>
        <dbReference type="PROSITE" id="PS50103"/>
    </source>
</evidence>
<dbReference type="SUPFAM" id="SSF57903">
    <property type="entry name" value="FYVE/PHD zinc finger"/>
    <property type="match status" value="1"/>
</dbReference>
<feature type="region of interest" description="Disordered" evidence="6">
    <location>
        <begin position="301"/>
        <end position="343"/>
    </location>
</feature>
<dbReference type="InterPro" id="IPR058668">
    <property type="entry name" value="NERD_dom"/>
</dbReference>
<evidence type="ECO:0000256" key="5">
    <source>
        <dbReference type="PROSITE-ProRule" id="PRU00723"/>
    </source>
</evidence>
<protein>
    <recommendedName>
        <fullName evidence="14">Zinc finger CCCH domain-containing protein 19-like</fullName>
    </recommendedName>
</protein>
<dbReference type="SUPFAM" id="SSF47592">
    <property type="entry name" value="SWIB/MDM2 domain"/>
    <property type="match status" value="1"/>
</dbReference>
<dbReference type="CDD" id="cd15568">
    <property type="entry name" value="PHD5_NSD"/>
    <property type="match status" value="1"/>
</dbReference>
<feature type="compositionally biased region" description="Acidic residues" evidence="6">
    <location>
        <begin position="539"/>
        <end position="557"/>
    </location>
</feature>
<dbReference type="SMART" id="SM00444">
    <property type="entry name" value="GYF"/>
    <property type="match status" value="1"/>
</dbReference>
<dbReference type="FunFam" id="3.30.40.10:FF:000303">
    <property type="entry name" value="Zinc finger CCCH domain-containing protein 19"/>
    <property type="match status" value="1"/>
</dbReference>
<dbReference type="Pfam" id="PF02201">
    <property type="entry name" value="SWIB"/>
    <property type="match status" value="1"/>
</dbReference>
<dbReference type="PROSITE" id="PS50016">
    <property type="entry name" value="ZF_PHD_2"/>
    <property type="match status" value="1"/>
</dbReference>
<feature type="region of interest" description="Disordered" evidence="6">
    <location>
        <begin position="1"/>
        <end position="53"/>
    </location>
</feature>
<dbReference type="PANTHER" id="PTHR46695">
    <property type="entry name" value="ZINC FINGER CCCH DOMAIN-CONTAINING PROTEIN 44-RELATED"/>
    <property type="match status" value="1"/>
</dbReference>
<feature type="compositionally biased region" description="Basic and acidic residues" evidence="6">
    <location>
        <begin position="303"/>
        <end position="315"/>
    </location>
</feature>
<evidence type="ECO:0008006" key="14">
    <source>
        <dbReference type="Google" id="ProtNLM"/>
    </source>
</evidence>
<feature type="region of interest" description="Disordered" evidence="6">
    <location>
        <begin position="533"/>
        <end position="579"/>
    </location>
</feature>
<feature type="compositionally biased region" description="Polar residues" evidence="6">
    <location>
        <begin position="1512"/>
        <end position="1531"/>
    </location>
</feature>
<dbReference type="Gene3D" id="1.10.245.10">
    <property type="entry name" value="SWIB/MDM2 domain"/>
    <property type="match status" value="1"/>
</dbReference>
<dbReference type="PROSITE" id="PS51360">
    <property type="entry name" value="PLUS3"/>
    <property type="match status" value="1"/>
</dbReference>
<comment type="caution">
    <text evidence="12">The sequence shown here is derived from an EMBL/GenBank/DDBJ whole genome shotgun (WGS) entry which is preliminary data.</text>
</comment>
<dbReference type="EMBL" id="JAIWQS010000005">
    <property type="protein sequence ID" value="KAJ8763528.1"/>
    <property type="molecule type" value="Genomic_DNA"/>
</dbReference>
<dbReference type="Gene3D" id="3.30.40.10">
    <property type="entry name" value="Zinc/RING finger domain, C3HC4 (zinc finger)"/>
    <property type="match status" value="1"/>
</dbReference>
<dbReference type="InterPro" id="IPR011011">
    <property type="entry name" value="Znf_FYVE_PHD"/>
</dbReference>
<feature type="region of interest" description="Disordered" evidence="6">
    <location>
        <begin position="75"/>
        <end position="95"/>
    </location>
</feature>
<feature type="region of interest" description="Disordered" evidence="6">
    <location>
        <begin position="355"/>
        <end position="384"/>
    </location>
</feature>
<feature type="compositionally biased region" description="Basic and acidic residues" evidence="6">
    <location>
        <begin position="1119"/>
        <end position="1139"/>
    </location>
</feature>
<evidence type="ECO:0000256" key="6">
    <source>
        <dbReference type="SAM" id="MobiDB-lite"/>
    </source>
</evidence>
<feature type="domain" description="PHD-type" evidence="7">
    <location>
        <begin position="586"/>
        <end position="652"/>
    </location>
</feature>
<dbReference type="InterPro" id="IPR003121">
    <property type="entry name" value="SWIB_MDM2_domain"/>
</dbReference>
<organism evidence="12 13">
    <name type="scientific">Erythroxylum novogranatense</name>
    <dbReference type="NCBI Taxonomy" id="1862640"/>
    <lineage>
        <taxon>Eukaryota</taxon>
        <taxon>Viridiplantae</taxon>
        <taxon>Streptophyta</taxon>
        <taxon>Embryophyta</taxon>
        <taxon>Tracheophyta</taxon>
        <taxon>Spermatophyta</taxon>
        <taxon>Magnoliopsida</taxon>
        <taxon>eudicotyledons</taxon>
        <taxon>Gunneridae</taxon>
        <taxon>Pentapetalae</taxon>
        <taxon>rosids</taxon>
        <taxon>fabids</taxon>
        <taxon>Malpighiales</taxon>
        <taxon>Erythroxylaceae</taxon>
        <taxon>Erythroxylum</taxon>
    </lineage>
</organism>
<evidence type="ECO:0000256" key="2">
    <source>
        <dbReference type="ARBA" id="ARBA00022771"/>
    </source>
</evidence>
<keyword evidence="2 5" id="KW-0863">Zinc-finger</keyword>
<dbReference type="SMART" id="SM00151">
    <property type="entry name" value="SWIB"/>
    <property type="match status" value="1"/>
</dbReference>
<dbReference type="GO" id="GO:0003677">
    <property type="term" value="F:DNA binding"/>
    <property type="evidence" value="ECO:0007669"/>
    <property type="project" value="UniProtKB-KW"/>
</dbReference>
<dbReference type="SMART" id="SM00719">
    <property type="entry name" value="Plus3"/>
    <property type="match status" value="1"/>
</dbReference>
<dbReference type="Pfam" id="PF02213">
    <property type="entry name" value="GYF"/>
    <property type="match status" value="1"/>
</dbReference>
<keyword evidence="1 5" id="KW-0479">Metal-binding</keyword>
<dbReference type="SMART" id="SM00249">
    <property type="entry name" value="PHD"/>
    <property type="match status" value="1"/>
</dbReference>
<evidence type="ECO:0000259" key="11">
    <source>
        <dbReference type="PROSITE" id="PS51925"/>
    </source>
</evidence>
<dbReference type="InterPro" id="IPR001965">
    <property type="entry name" value="Znf_PHD"/>
</dbReference>
<dbReference type="InterPro" id="IPR036128">
    <property type="entry name" value="Plus3-like_sf"/>
</dbReference>
<accession>A0AAV8TA13</accession>
<name>A0AAV8TA13_9ROSI</name>
<evidence type="ECO:0000313" key="12">
    <source>
        <dbReference type="EMBL" id="KAJ8763528.1"/>
    </source>
</evidence>
<dbReference type="CDD" id="cd10567">
    <property type="entry name" value="SWIB-MDM2_like"/>
    <property type="match status" value="1"/>
</dbReference>
<dbReference type="InterPro" id="IPR035445">
    <property type="entry name" value="GYF-like_dom_sf"/>
</dbReference>
<keyword evidence="4" id="KW-0238">DNA-binding</keyword>
<dbReference type="InterPro" id="IPR036885">
    <property type="entry name" value="SWIB_MDM2_dom_sf"/>
</dbReference>
<dbReference type="PROSITE" id="PS50829">
    <property type="entry name" value="GYF"/>
    <property type="match status" value="1"/>
</dbReference>
<feature type="compositionally biased region" description="Low complexity" evidence="6">
    <location>
        <begin position="1888"/>
        <end position="1897"/>
    </location>
</feature>
<feature type="region of interest" description="Disordered" evidence="6">
    <location>
        <begin position="1512"/>
        <end position="1532"/>
    </location>
</feature>
<dbReference type="Gene3D" id="3.30.1490.40">
    <property type="match status" value="1"/>
</dbReference>
<dbReference type="Pfam" id="PF03126">
    <property type="entry name" value="Plus-3"/>
    <property type="match status" value="1"/>
</dbReference>
<dbReference type="Proteomes" id="UP001159364">
    <property type="component" value="Linkage Group LG05"/>
</dbReference>
<evidence type="ECO:0000259" key="9">
    <source>
        <dbReference type="PROSITE" id="PS50829"/>
    </source>
</evidence>
<feature type="compositionally biased region" description="Low complexity" evidence="6">
    <location>
        <begin position="259"/>
        <end position="271"/>
    </location>
</feature>
<feature type="region of interest" description="Disordered" evidence="6">
    <location>
        <begin position="1448"/>
        <end position="1489"/>
    </location>
</feature>
<dbReference type="PANTHER" id="PTHR46695:SF5">
    <property type="entry name" value="RNA POLYMERASE-ASSOCIATED PROTEIN RTF1 HOMOLOG"/>
    <property type="match status" value="1"/>
</dbReference>